<feature type="coiled-coil region" evidence="1">
    <location>
        <begin position="187"/>
        <end position="214"/>
    </location>
</feature>
<proteinExistence type="predicted"/>
<sequence length="302" mass="34853">MSDRPKIISALESFLKELQCIEVIKEFSLQPLEIHQDSLNMFGSVCTKFTREMDSVLISHKKTVENVALMLKKVSDIDSIQEDKNCGSNSKDNVQIQVSSEELKRRIDAFKLGKRKQKDERNVQEYCGHPYIEEHHPLWGEINTCARIDAVFIPRFGLKSHVKVSKVENICGPQTQCPSEIAKQIKIDHESDEIEQANNTLQAIQERLLNMELHLKLQSDSTVKKNIFQKMKELEDRILYLEGVSPDYFNFHGLNNKSPKKQKISEKEKVFSNWSIDDVQKRIELLNESLKPNSDVTEKPLS</sequence>
<dbReference type="EMBL" id="BMAW01100788">
    <property type="protein sequence ID" value="GFS96755.1"/>
    <property type="molecule type" value="Genomic_DNA"/>
</dbReference>
<reference evidence="2" key="1">
    <citation type="submission" date="2020-08" db="EMBL/GenBank/DDBJ databases">
        <title>Multicomponent nature underlies the extraordinary mechanical properties of spider dragline silk.</title>
        <authorList>
            <person name="Kono N."/>
            <person name="Nakamura H."/>
            <person name="Mori M."/>
            <person name="Yoshida Y."/>
            <person name="Ohtoshi R."/>
            <person name="Malay A.D."/>
            <person name="Moran D.A.P."/>
            <person name="Tomita M."/>
            <person name="Numata K."/>
            <person name="Arakawa K."/>
        </authorList>
    </citation>
    <scope>NUCLEOTIDE SEQUENCE</scope>
</reference>
<dbReference type="Proteomes" id="UP000887013">
    <property type="component" value="Unassembled WGS sequence"/>
</dbReference>
<evidence type="ECO:0000313" key="2">
    <source>
        <dbReference type="EMBL" id="GFS96755.1"/>
    </source>
</evidence>
<protein>
    <submittedName>
        <fullName evidence="2">MAP3K12-binding inhibitory protein 1</fullName>
    </submittedName>
</protein>
<dbReference type="OrthoDB" id="5531344at2759"/>
<evidence type="ECO:0000313" key="3">
    <source>
        <dbReference type="Proteomes" id="UP000887013"/>
    </source>
</evidence>
<keyword evidence="3" id="KW-1185">Reference proteome</keyword>
<comment type="caution">
    <text evidence="2">The sequence shown here is derived from an EMBL/GenBank/DDBJ whole genome shotgun (WGS) entry which is preliminary data.</text>
</comment>
<accession>A0A8X6N6P5</accession>
<keyword evidence="1" id="KW-0175">Coiled coil</keyword>
<dbReference type="AlphaFoldDB" id="A0A8X6N6P5"/>
<gene>
    <name evidence="2" type="primary">MBIP</name>
    <name evidence="2" type="ORF">NPIL_412501</name>
</gene>
<name>A0A8X6N6P5_NEPPI</name>
<organism evidence="2 3">
    <name type="scientific">Nephila pilipes</name>
    <name type="common">Giant wood spider</name>
    <name type="synonym">Nephila maculata</name>
    <dbReference type="NCBI Taxonomy" id="299642"/>
    <lineage>
        <taxon>Eukaryota</taxon>
        <taxon>Metazoa</taxon>
        <taxon>Ecdysozoa</taxon>
        <taxon>Arthropoda</taxon>
        <taxon>Chelicerata</taxon>
        <taxon>Arachnida</taxon>
        <taxon>Araneae</taxon>
        <taxon>Araneomorphae</taxon>
        <taxon>Entelegynae</taxon>
        <taxon>Araneoidea</taxon>
        <taxon>Nephilidae</taxon>
        <taxon>Nephila</taxon>
    </lineage>
</organism>
<evidence type="ECO:0000256" key="1">
    <source>
        <dbReference type="SAM" id="Coils"/>
    </source>
</evidence>